<dbReference type="RefSeq" id="WP_212595552.1">
    <property type="nucleotide sequence ID" value="NZ_CP073587.1"/>
</dbReference>
<reference evidence="2 3" key="1">
    <citation type="submission" date="2021-04" db="EMBL/GenBank/DDBJ databases">
        <title>Novel species identification of genus Shewanella.</title>
        <authorList>
            <person name="Liu G."/>
        </authorList>
    </citation>
    <scope>NUCLEOTIDE SEQUENCE [LARGE SCALE GENOMIC DNA]</scope>
    <source>
        <strain evidence="2 3">FJAT-54481</strain>
    </source>
</reference>
<dbReference type="EMBL" id="CP073587">
    <property type="protein sequence ID" value="QUN06538.1"/>
    <property type="molecule type" value="Genomic_DNA"/>
</dbReference>
<accession>A0ABX7YUV0</accession>
<sequence>MLSYRDLFLFVLLVSSATYVNAEDSKLIYKCITNKQIAFSQQPCPDNYTQYQIEYQNGLAKETPEKTAEVDPLQKILATKGLTTGQLGRWLDSEINRLQQEHGYLETLRTNELQKLERERYWEHTATTDSGYLQKQQQINQRYDTLQQRNHQSLAKLQQYKQQLPEPQAHP</sequence>
<evidence type="ECO:0000313" key="2">
    <source>
        <dbReference type="EMBL" id="QUN06538.1"/>
    </source>
</evidence>
<keyword evidence="3" id="KW-1185">Reference proteome</keyword>
<keyword evidence="1" id="KW-0732">Signal</keyword>
<dbReference type="Proteomes" id="UP000679575">
    <property type="component" value="Chromosome"/>
</dbReference>
<name>A0ABX7YUV0_9GAMM</name>
<organism evidence="2 3">
    <name type="scientific">Shewanella yunxiaonensis</name>
    <dbReference type="NCBI Taxonomy" id="2829809"/>
    <lineage>
        <taxon>Bacteria</taxon>
        <taxon>Pseudomonadati</taxon>
        <taxon>Pseudomonadota</taxon>
        <taxon>Gammaproteobacteria</taxon>
        <taxon>Alteromonadales</taxon>
        <taxon>Shewanellaceae</taxon>
        <taxon>Shewanella</taxon>
    </lineage>
</organism>
<evidence type="ECO:0000313" key="3">
    <source>
        <dbReference type="Proteomes" id="UP000679575"/>
    </source>
</evidence>
<feature type="chain" id="PRO_5046798512" evidence="1">
    <location>
        <begin position="23"/>
        <end position="171"/>
    </location>
</feature>
<evidence type="ECO:0000256" key="1">
    <source>
        <dbReference type="SAM" id="SignalP"/>
    </source>
</evidence>
<protein>
    <submittedName>
        <fullName evidence="2">DUF4124 domain-containing protein</fullName>
    </submittedName>
</protein>
<feature type="signal peptide" evidence="1">
    <location>
        <begin position="1"/>
        <end position="22"/>
    </location>
</feature>
<gene>
    <name evidence="2" type="ORF">KDN34_03510</name>
</gene>
<proteinExistence type="predicted"/>